<dbReference type="Proteomes" id="UP000446866">
    <property type="component" value="Unassembled WGS sequence"/>
</dbReference>
<keyword evidence="5 8" id="KW-0812">Transmembrane</keyword>
<keyword evidence="10" id="KW-1185">Reference proteome</keyword>
<protein>
    <submittedName>
        <fullName evidence="9">AI-2E family transporter</fullName>
    </submittedName>
</protein>
<accession>A0A845QHY9</accession>
<comment type="similarity">
    <text evidence="2">Belongs to the autoinducer-2 exporter (AI-2E) (TC 2.A.86) family.</text>
</comment>
<evidence type="ECO:0000256" key="3">
    <source>
        <dbReference type="ARBA" id="ARBA00022448"/>
    </source>
</evidence>
<evidence type="ECO:0000256" key="4">
    <source>
        <dbReference type="ARBA" id="ARBA00022475"/>
    </source>
</evidence>
<keyword evidence="6 8" id="KW-1133">Transmembrane helix</keyword>
<dbReference type="GO" id="GO:0005886">
    <property type="term" value="C:plasma membrane"/>
    <property type="evidence" value="ECO:0007669"/>
    <property type="project" value="UniProtKB-SubCell"/>
</dbReference>
<evidence type="ECO:0000256" key="5">
    <source>
        <dbReference type="ARBA" id="ARBA00022692"/>
    </source>
</evidence>
<evidence type="ECO:0000256" key="7">
    <source>
        <dbReference type="ARBA" id="ARBA00023136"/>
    </source>
</evidence>
<name>A0A845QHY9_9FIRM</name>
<evidence type="ECO:0000256" key="1">
    <source>
        <dbReference type="ARBA" id="ARBA00004651"/>
    </source>
</evidence>
<feature type="transmembrane region" description="Helical" evidence="8">
    <location>
        <begin position="115"/>
        <end position="140"/>
    </location>
</feature>
<comment type="subcellular location">
    <subcellularLocation>
        <location evidence="1">Cell membrane</location>
        <topology evidence="1">Multi-pass membrane protein</topology>
    </subcellularLocation>
</comment>
<keyword evidence="7 8" id="KW-0472">Membrane</keyword>
<feature type="transmembrane region" description="Helical" evidence="8">
    <location>
        <begin position="245"/>
        <end position="264"/>
    </location>
</feature>
<evidence type="ECO:0000256" key="2">
    <source>
        <dbReference type="ARBA" id="ARBA00009773"/>
    </source>
</evidence>
<dbReference type="RefSeq" id="WP_160201791.1">
    <property type="nucleotide sequence ID" value="NZ_QXWK01000012.1"/>
</dbReference>
<dbReference type="PANTHER" id="PTHR21716">
    <property type="entry name" value="TRANSMEMBRANE PROTEIN"/>
    <property type="match status" value="1"/>
</dbReference>
<comment type="caution">
    <text evidence="9">The sequence shown here is derived from an EMBL/GenBank/DDBJ whole genome shotgun (WGS) entry which is preliminary data.</text>
</comment>
<dbReference type="GO" id="GO:0055085">
    <property type="term" value="P:transmembrane transport"/>
    <property type="evidence" value="ECO:0007669"/>
    <property type="project" value="TreeGrafter"/>
</dbReference>
<sequence length="316" mass="34089">MLKLLIIFFIVTTFFFLRRALVPAFLGIAIAYILDPYVCWLEKKLSAKRFLCVLLAYLTVAGAFCLLAVGFADIACDHLTAGSLQSIVTSLQAYYEEYKSLIRQLFGISFGQADVVLMVQSLGSGLTKFFIGAVAAMYLLKDKDFFLRLCNKGLHLFLGQKAHGILREIAFSINDVVSAFLRGVFVDSVIVAFLSSLALALIGVDFSVFIGCFAGIANVIPYFGPVIGIIPASLIALAQGGLSKAILAALALFAVQQVESNFIYPRIIGKSTGLHPFFVLISVSAAGAVGGLLWMILAVPLAGIIKVLLEKWAQSQ</sequence>
<feature type="transmembrane region" description="Helical" evidence="8">
    <location>
        <begin position="6"/>
        <end position="34"/>
    </location>
</feature>
<feature type="transmembrane region" description="Helical" evidence="8">
    <location>
        <begin position="276"/>
        <end position="309"/>
    </location>
</feature>
<gene>
    <name evidence="9" type="ORF">D0435_07580</name>
</gene>
<dbReference type="EMBL" id="QXWK01000012">
    <property type="protein sequence ID" value="NBH61509.1"/>
    <property type="molecule type" value="Genomic_DNA"/>
</dbReference>
<dbReference type="PANTHER" id="PTHR21716:SF53">
    <property type="entry name" value="PERMEASE PERM-RELATED"/>
    <property type="match status" value="1"/>
</dbReference>
<feature type="transmembrane region" description="Helical" evidence="8">
    <location>
        <begin position="50"/>
        <end position="72"/>
    </location>
</feature>
<evidence type="ECO:0000313" key="10">
    <source>
        <dbReference type="Proteomes" id="UP000446866"/>
    </source>
</evidence>
<evidence type="ECO:0000313" key="9">
    <source>
        <dbReference type="EMBL" id="NBH61509.1"/>
    </source>
</evidence>
<keyword evidence="4" id="KW-1003">Cell membrane</keyword>
<evidence type="ECO:0000256" key="8">
    <source>
        <dbReference type="SAM" id="Phobius"/>
    </source>
</evidence>
<dbReference type="InterPro" id="IPR002549">
    <property type="entry name" value="AI-2E-like"/>
</dbReference>
<organism evidence="9 10">
    <name type="scientific">Anaerotruncus colihominis</name>
    <dbReference type="NCBI Taxonomy" id="169435"/>
    <lineage>
        <taxon>Bacteria</taxon>
        <taxon>Bacillati</taxon>
        <taxon>Bacillota</taxon>
        <taxon>Clostridia</taxon>
        <taxon>Eubacteriales</taxon>
        <taxon>Oscillospiraceae</taxon>
        <taxon>Anaerotruncus</taxon>
    </lineage>
</organism>
<evidence type="ECO:0000256" key="6">
    <source>
        <dbReference type="ARBA" id="ARBA00022989"/>
    </source>
</evidence>
<proteinExistence type="inferred from homology"/>
<reference evidence="9 10" key="1">
    <citation type="submission" date="2018-08" db="EMBL/GenBank/DDBJ databases">
        <title>Murine metabolic-syndrome-specific gut microbial biobank.</title>
        <authorList>
            <person name="Liu C."/>
        </authorList>
    </citation>
    <scope>NUCLEOTIDE SEQUENCE [LARGE SCALE GENOMIC DNA]</scope>
    <source>
        <strain evidence="9 10">28</strain>
    </source>
</reference>
<dbReference type="Pfam" id="PF01594">
    <property type="entry name" value="AI-2E_transport"/>
    <property type="match status" value="1"/>
</dbReference>
<feature type="transmembrane region" description="Helical" evidence="8">
    <location>
        <begin position="189"/>
        <end position="216"/>
    </location>
</feature>
<keyword evidence="3" id="KW-0813">Transport</keyword>
<dbReference type="AlphaFoldDB" id="A0A845QHY9"/>